<keyword evidence="1" id="KW-1133">Transmembrane helix</keyword>
<dbReference type="OrthoDB" id="9766847at2"/>
<gene>
    <name evidence="4" type="ORF">F8154_00790</name>
</gene>
<protein>
    <submittedName>
        <fullName evidence="4">Penicillin-binding protein 2</fullName>
    </submittedName>
</protein>
<dbReference type="PANTHER" id="PTHR30627">
    <property type="entry name" value="PEPTIDOGLYCAN D,D-TRANSPEPTIDASE"/>
    <property type="match status" value="1"/>
</dbReference>
<organism evidence="4 5">
    <name type="scientific">Alkaliphilus pronyensis</name>
    <dbReference type="NCBI Taxonomy" id="1482732"/>
    <lineage>
        <taxon>Bacteria</taxon>
        <taxon>Bacillati</taxon>
        <taxon>Bacillota</taxon>
        <taxon>Clostridia</taxon>
        <taxon>Peptostreptococcales</taxon>
        <taxon>Natronincolaceae</taxon>
        <taxon>Alkaliphilus</taxon>
    </lineage>
</organism>
<comment type="caution">
    <text evidence="4">The sequence shown here is derived from an EMBL/GenBank/DDBJ whole genome shotgun (WGS) entry which is preliminary data.</text>
</comment>
<dbReference type="SUPFAM" id="SSF56519">
    <property type="entry name" value="Penicillin binding protein dimerisation domain"/>
    <property type="match status" value="1"/>
</dbReference>
<evidence type="ECO:0000313" key="4">
    <source>
        <dbReference type="EMBL" id="KAB3539720.1"/>
    </source>
</evidence>
<dbReference type="PANTHER" id="PTHR30627:SF24">
    <property type="entry name" value="PENICILLIN-BINDING PROTEIN 4B"/>
    <property type="match status" value="1"/>
</dbReference>
<dbReference type="GO" id="GO:0008800">
    <property type="term" value="F:beta-lactamase activity"/>
    <property type="evidence" value="ECO:0007669"/>
    <property type="project" value="UniProtKB-EC"/>
</dbReference>
<dbReference type="GO" id="GO:0008658">
    <property type="term" value="F:penicillin binding"/>
    <property type="evidence" value="ECO:0007669"/>
    <property type="project" value="InterPro"/>
</dbReference>
<dbReference type="InterPro" id="IPR054120">
    <property type="entry name" value="PBPA_dimer"/>
</dbReference>
<dbReference type="RefSeq" id="WP_151859679.1">
    <property type="nucleotide sequence ID" value="NZ_WBZC01000002.1"/>
</dbReference>
<dbReference type="InterPro" id="IPR050515">
    <property type="entry name" value="Beta-lactam/transpept"/>
</dbReference>
<accession>A0A6I0FA67</accession>
<dbReference type="EMBL" id="WBZC01000002">
    <property type="protein sequence ID" value="KAB3539720.1"/>
    <property type="molecule type" value="Genomic_DNA"/>
</dbReference>
<evidence type="ECO:0000313" key="5">
    <source>
        <dbReference type="Proteomes" id="UP000432715"/>
    </source>
</evidence>
<dbReference type="SUPFAM" id="SSF56601">
    <property type="entry name" value="beta-lactamase/transpeptidase-like"/>
    <property type="match status" value="1"/>
</dbReference>
<dbReference type="Gene3D" id="3.40.710.10">
    <property type="entry name" value="DD-peptidase/beta-lactamase superfamily"/>
    <property type="match status" value="1"/>
</dbReference>
<dbReference type="Pfam" id="PF00905">
    <property type="entry name" value="Transpeptidase"/>
    <property type="match status" value="1"/>
</dbReference>
<dbReference type="Proteomes" id="UP000432715">
    <property type="component" value="Unassembled WGS sequence"/>
</dbReference>
<feature type="domain" description="Penicillin binding protein A dimerisation" evidence="3">
    <location>
        <begin position="54"/>
        <end position="135"/>
    </location>
</feature>
<evidence type="ECO:0000259" key="3">
    <source>
        <dbReference type="Pfam" id="PF21922"/>
    </source>
</evidence>
<evidence type="ECO:0000259" key="2">
    <source>
        <dbReference type="Pfam" id="PF00905"/>
    </source>
</evidence>
<keyword evidence="1" id="KW-0472">Membrane</keyword>
<keyword evidence="1" id="KW-0812">Transmembrane</keyword>
<feature type="domain" description="Penicillin-binding protein transpeptidase" evidence="2">
    <location>
        <begin position="156"/>
        <end position="457"/>
    </location>
</feature>
<dbReference type="Pfam" id="PF21922">
    <property type="entry name" value="PBP_dimer_2"/>
    <property type="match status" value="1"/>
</dbReference>
<sequence>MSSHRKTIHLIIFTCMLFLSLIVYLTYFQAFRAQTIVNNTYNKRLWQREEQTLRGNIYDRNGVVLAESVIENDVIYRKYPQNRLYSHIVGYSHRQYGRSGIEAQYNNDLLGYNSEGVIDKIRDTITGDRHKGNHIYLTLNHSLQQKAEELLRWKVGSIVALEPSTGEVLALVSKPDFNPNNLVEEWTGLVDDPLSPLLNRGTSGLYPPGSTYKVIITTAVLEDGNIDTNYVCEGSINIDGYNLTDLGGRGHGPLELWGSLMVSCNTNYARMAVELGDDRIRGISKRFKLEEDINSDFNIQKSRFPYTKEMTKTELAAVAIGQGRLLVTPIHMALVASTIANDGYMPSPRIIKEITTSEGRIIKEISTNQESIISEEDANTVKLMMKAVVEDGTGKNAEIAGISVAGKTGTAENPQGKNHAWFIAFAPVEEPKIAIAVLLENEGVTGGAVAAPIARDMIIEALKRGVLD</sequence>
<keyword evidence="5" id="KW-1185">Reference proteome</keyword>
<proteinExistence type="predicted"/>
<reference evidence="4 5" key="1">
    <citation type="submission" date="2019-10" db="EMBL/GenBank/DDBJ databases">
        <title>Alkaliphilus serpentinus sp. nov. and Alkaliphilus pronyensis sp. nov., two novel anaerobic alkaliphilic species isolated from the serpentinized-hosted hydrothermal field of the Prony Bay (New Caledonia).</title>
        <authorList>
            <person name="Postec A."/>
        </authorList>
    </citation>
    <scope>NUCLEOTIDE SEQUENCE [LARGE SCALE GENOMIC DNA]</scope>
    <source>
        <strain evidence="4 5">LacV</strain>
    </source>
</reference>
<dbReference type="InterPro" id="IPR001460">
    <property type="entry name" value="PCN-bd_Tpept"/>
</dbReference>
<evidence type="ECO:0000256" key="1">
    <source>
        <dbReference type="SAM" id="Phobius"/>
    </source>
</evidence>
<name>A0A6I0FA67_9FIRM</name>
<feature type="transmembrane region" description="Helical" evidence="1">
    <location>
        <begin position="7"/>
        <end position="27"/>
    </location>
</feature>
<dbReference type="AlphaFoldDB" id="A0A6I0FA67"/>
<dbReference type="Gene3D" id="3.90.1310.10">
    <property type="entry name" value="Penicillin-binding protein 2a (Domain 2)"/>
    <property type="match status" value="1"/>
</dbReference>
<dbReference type="InterPro" id="IPR036138">
    <property type="entry name" value="PBP_dimer_sf"/>
</dbReference>
<dbReference type="GO" id="GO:0071555">
    <property type="term" value="P:cell wall organization"/>
    <property type="evidence" value="ECO:0007669"/>
    <property type="project" value="TreeGrafter"/>
</dbReference>
<dbReference type="GO" id="GO:0046677">
    <property type="term" value="P:response to antibiotic"/>
    <property type="evidence" value="ECO:0007669"/>
    <property type="project" value="UniProtKB-KW"/>
</dbReference>
<dbReference type="InterPro" id="IPR012338">
    <property type="entry name" value="Beta-lactam/transpept-like"/>
</dbReference>
<dbReference type="GO" id="GO:0005886">
    <property type="term" value="C:plasma membrane"/>
    <property type="evidence" value="ECO:0007669"/>
    <property type="project" value="TreeGrafter"/>
</dbReference>